<gene>
    <name evidence="5" type="ORF">BX591_111125</name>
</gene>
<evidence type="ECO:0000259" key="3">
    <source>
        <dbReference type="Pfam" id="PF20148"/>
    </source>
</evidence>
<dbReference type="InterPro" id="IPR050708">
    <property type="entry name" value="T6SS_VgrG/RHS"/>
</dbReference>
<reference evidence="5 6" key="1">
    <citation type="submission" date="2018-06" db="EMBL/GenBank/DDBJ databases">
        <title>Genomic Encyclopedia of Type Strains, Phase III (KMG-III): the genomes of soil and plant-associated and newly described type strains.</title>
        <authorList>
            <person name="Whitman W."/>
        </authorList>
    </citation>
    <scope>NUCLEOTIDE SEQUENCE [LARGE SCALE GENOMIC DNA]</scope>
    <source>
        <strain evidence="5 6">LMG 23644</strain>
    </source>
</reference>
<proteinExistence type="predicted"/>
<feature type="domain" description="Teneurin-like YD-shell" evidence="4">
    <location>
        <begin position="208"/>
        <end position="351"/>
    </location>
</feature>
<keyword evidence="2" id="KW-0732">Signal</keyword>
<keyword evidence="1" id="KW-0677">Repeat</keyword>
<protein>
    <submittedName>
        <fullName evidence="5">YD repeat-containing protein</fullName>
    </submittedName>
</protein>
<accession>A0A329C1N9</accession>
<dbReference type="Pfam" id="PF20148">
    <property type="entry name" value="DUF6531"/>
    <property type="match status" value="1"/>
</dbReference>
<dbReference type="Proteomes" id="UP000248918">
    <property type="component" value="Unassembled WGS sequence"/>
</dbReference>
<organism evidence="5 6">
    <name type="scientific">Paraburkholderia bryophila</name>
    <dbReference type="NCBI Taxonomy" id="420952"/>
    <lineage>
        <taxon>Bacteria</taxon>
        <taxon>Pseudomonadati</taxon>
        <taxon>Pseudomonadota</taxon>
        <taxon>Betaproteobacteria</taxon>
        <taxon>Burkholderiales</taxon>
        <taxon>Burkholderiaceae</taxon>
        <taxon>Paraburkholderia</taxon>
    </lineage>
</organism>
<evidence type="ECO:0000313" key="5">
    <source>
        <dbReference type="EMBL" id="RAS28846.1"/>
    </source>
</evidence>
<dbReference type="Gene3D" id="2.180.10.10">
    <property type="entry name" value="RHS repeat-associated core"/>
    <property type="match status" value="1"/>
</dbReference>
<feature type="signal peptide" evidence="2">
    <location>
        <begin position="1"/>
        <end position="32"/>
    </location>
</feature>
<dbReference type="EMBL" id="QLTK01000011">
    <property type="protein sequence ID" value="RAS28846.1"/>
    <property type="molecule type" value="Genomic_DNA"/>
</dbReference>
<dbReference type="PANTHER" id="PTHR32305">
    <property type="match status" value="1"/>
</dbReference>
<dbReference type="Pfam" id="PF25023">
    <property type="entry name" value="TEN_YD-shell"/>
    <property type="match status" value="1"/>
</dbReference>
<name>A0A329C1N9_9BURK</name>
<dbReference type="PANTHER" id="PTHR32305:SF15">
    <property type="entry name" value="PROTEIN RHSA-RELATED"/>
    <property type="match status" value="1"/>
</dbReference>
<feature type="chain" id="PRO_5016250305" evidence="2">
    <location>
        <begin position="33"/>
        <end position="823"/>
    </location>
</feature>
<dbReference type="InterPro" id="IPR056823">
    <property type="entry name" value="TEN-like_YD-shell"/>
</dbReference>
<dbReference type="InterPro" id="IPR031325">
    <property type="entry name" value="RHS_repeat"/>
</dbReference>
<dbReference type="AlphaFoldDB" id="A0A329C1N9"/>
<dbReference type="Pfam" id="PF05593">
    <property type="entry name" value="RHS_repeat"/>
    <property type="match status" value="1"/>
</dbReference>
<evidence type="ECO:0000313" key="6">
    <source>
        <dbReference type="Proteomes" id="UP000248918"/>
    </source>
</evidence>
<evidence type="ECO:0000259" key="4">
    <source>
        <dbReference type="Pfam" id="PF25023"/>
    </source>
</evidence>
<dbReference type="NCBIfam" id="TIGR01643">
    <property type="entry name" value="YD_repeat_2x"/>
    <property type="match status" value="2"/>
</dbReference>
<evidence type="ECO:0000256" key="1">
    <source>
        <dbReference type="ARBA" id="ARBA00022737"/>
    </source>
</evidence>
<feature type="domain" description="DUF6531" evidence="3">
    <location>
        <begin position="95"/>
        <end position="174"/>
    </location>
</feature>
<evidence type="ECO:0000256" key="2">
    <source>
        <dbReference type="SAM" id="SignalP"/>
    </source>
</evidence>
<dbReference type="InterPro" id="IPR006530">
    <property type="entry name" value="YD"/>
</dbReference>
<sequence>MKKENPFCGMTGNLARVFAMFALLLIAFGANATDCLTLYAQSGATPGSKTCRLDVVGNTPGGMGNYACINDLALIDQWCAAPKENEPEASCPIADPVYPGNGTVTLTEADFVSGDDLPMQFTRTYRSKSLSASSAAMGPVWFHSWQRSLGLANANSGSSSTVLAYRENGEPVTFKWASGSWRSAGFTGLALAQNGSGWTLTDLRSETVESYSAQGVLLSERTKTGFVRTLAYEASGLLTTITQHAVGTDAKQDITLRLDYDDKRRLSRLNDPLGGMTQYGYDANGNLVSVTWPDGYVHRYVYDDTRFKNALTGEIDEAGNRLASWSYDAQGRAVAVSHPDASRNVRFAYNAGSTVITDSRRATTLNLSSIGGMLRPTGSSSIAGNTASTWDASGNLLKDSDASGGSTEYSYDDVGRPVRATIRNTSGATISTMRYADGTSLRPSMIASPGLIQSFVYDANGNTTGIAETPTRDLTGASAFDAPKSDGATMAYGMTYDATNRLAFVQQLADGKVAGQWKVTRDATGNVFAIVIQQSIPDATEMIMRDAAHRVLNGYNPTGDFYLHYDRRGRIDLFKFSEYASAANGGIRRVFKVRWGYSPDGQVVSRVGTVARNGSVLDLNDGTDLPISSDETDRWIDNYNYGDSPVGPPANLQGVRQMLRAGGFAGTGTVCGDCHFSAGLIDGAARGIAFVWRLAQNPAVRYGIGQGARKAAENWERIKALCKPAAETEVDGIPPGRITSEYTDITVGFSRRNIQTDVGKAEFEANLVESGYVQTLSKDGKADIFTKDGARYTVRDESTAGYPTAEYIPAGAPRGTIKIRLPK</sequence>
<dbReference type="InterPro" id="IPR045351">
    <property type="entry name" value="DUF6531"/>
</dbReference>
<comment type="caution">
    <text evidence="5">The sequence shown here is derived from an EMBL/GenBank/DDBJ whole genome shotgun (WGS) entry which is preliminary data.</text>
</comment>
<dbReference type="OrthoDB" id="8846935at2"/>